<keyword evidence="6" id="KW-1185">Reference proteome</keyword>
<dbReference type="eggNOG" id="KOG3021">
    <property type="taxonomic scope" value="Eukaryota"/>
</dbReference>
<dbReference type="GO" id="GO:0016301">
    <property type="term" value="F:kinase activity"/>
    <property type="evidence" value="ECO:0007669"/>
    <property type="project" value="UniProtKB-UniRule"/>
</dbReference>
<dbReference type="KEGG" id="cci:CC1G_15844"/>
<dbReference type="HOGENOM" id="CLU_036517_0_3_1"/>
<evidence type="ECO:0000313" key="5">
    <source>
        <dbReference type="EMBL" id="EAU92774.2"/>
    </source>
</evidence>
<evidence type="ECO:0000313" key="6">
    <source>
        <dbReference type="Proteomes" id="UP000001861"/>
    </source>
</evidence>
<dbReference type="Gene3D" id="3.90.1200.10">
    <property type="match status" value="1"/>
</dbReference>
<proteinExistence type="inferred from homology"/>
<dbReference type="Pfam" id="PF03881">
    <property type="entry name" value="Fructosamin_kin"/>
    <property type="match status" value="1"/>
</dbReference>
<dbReference type="EMBL" id="AACS02000001">
    <property type="protein sequence ID" value="EAU92774.2"/>
    <property type="molecule type" value="Genomic_DNA"/>
</dbReference>
<dbReference type="OMA" id="RECDIAM"/>
<dbReference type="RefSeq" id="XP_001829139.2">
    <property type="nucleotide sequence ID" value="XM_001829087.2"/>
</dbReference>
<dbReference type="InterPro" id="IPR011009">
    <property type="entry name" value="Kinase-like_dom_sf"/>
</dbReference>
<dbReference type="InterPro" id="IPR016477">
    <property type="entry name" value="Fructo-/Ketosamine-3-kinase"/>
</dbReference>
<name>A8N2R7_COPC7</name>
<dbReference type="GeneID" id="6005565"/>
<dbReference type="PANTHER" id="PTHR12149">
    <property type="entry name" value="FRUCTOSAMINE 3 KINASE-RELATED PROTEIN"/>
    <property type="match status" value="1"/>
</dbReference>
<evidence type="ECO:0000256" key="1">
    <source>
        <dbReference type="ARBA" id="ARBA00011961"/>
    </source>
</evidence>
<dbReference type="PIRSF" id="PIRSF006221">
    <property type="entry name" value="Ketosamine-3-kinase"/>
    <property type="match status" value="1"/>
</dbReference>
<reference evidence="5 6" key="1">
    <citation type="journal article" date="2010" name="Proc. Natl. Acad. Sci. U.S.A.">
        <title>Insights into evolution of multicellular fungi from the assembled chromosomes of the mushroom Coprinopsis cinerea (Coprinus cinereus).</title>
        <authorList>
            <person name="Stajich J.E."/>
            <person name="Wilke S.K."/>
            <person name="Ahren D."/>
            <person name="Au C.H."/>
            <person name="Birren B.W."/>
            <person name="Borodovsky M."/>
            <person name="Burns C."/>
            <person name="Canback B."/>
            <person name="Casselton L.A."/>
            <person name="Cheng C.K."/>
            <person name="Deng J."/>
            <person name="Dietrich F.S."/>
            <person name="Fargo D.C."/>
            <person name="Farman M.L."/>
            <person name="Gathman A.C."/>
            <person name="Goldberg J."/>
            <person name="Guigo R."/>
            <person name="Hoegger P.J."/>
            <person name="Hooker J.B."/>
            <person name="Huggins A."/>
            <person name="James T.Y."/>
            <person name="Kamada T."/>
            <person name="Kilaru S."/>
            <person name="Kodira C."/>
            <person name="Kues U."/>
            <person name="Kupfer D."/>
            <person name="Kwan H.S."/>
            <person name="Lomsadze A."/>
            <person name="Li W."/>
            <person name="Lilly W.W."/>
            <person name="Ma L.J."/>
            <person name="Mackey A.J."/>
            <person name="Manning G."/>
            <person name="Martin F."/>
            <person name="Muraguchi H."/>
            <person name="Natvig D.O."/>
            <person name="Palmerini H."/>
            <person name="Ramesh M.A."/>
            <person name="Rehmeyer C.J."/>
            <person name="Roe B.A."/>
            <person name="Shenoy N."/>
            <person name="Stanke M."/>
            <person name="Ter-Hovhannisyan V."/>
            <person name="Tunlid A."/>
            <person name="Velagapudi R."/>
            <person name="Vision T.J."/>
            <person name="Zeng Q."/>
            <person name="Zolan M.E."/>
            <person name="Pukkila P.J."/>
        </authorList>
    </citation>
    <scope>NUCLEOTIDE SEQUENCE [LARGE SCALE GENOMIC DNA]</scope>
    <source>
        <strain evidence="6">Okayama-7 / 130 / ATCC MYA-4618 / FGSC 9003</strain>
    </source>
</reference>
<evidence type="ECO:0000256" key="4">
    <source>
        <dbReference type="SAM" id="MobiDB-lite"/>
    </source>
</evidence>
<dbReference type="InParanoid" id="A8N2R7"/>
<accession>A8N2R7</accession>
<feature type="region of interest" description="Disordered" evidence="4">
    <location>
        <begin position="299"/>
        <end position="321"/>
    </location>
</feature>
<dbReference type="PANTHER" id="PTHR12149:SF8">
    <property type="entry name" value="PROTEIN-RIBULOSAMINE 3-KINASE"/>
    <property type="match status" value="1"/>
</dbReference>
<sequence length="321" mass="35975">MYGALTFALKQELDKIDTAKEYSGNLPKIQSKSGRSYFVKQGSPAEQEQYVGEAESLKAIQRAAPGLAPEVYAYGTLQDGKPYFISEYKNMGHLTTPAAKELAKRLANELHQLKSLHGFGFHVPTHCGPTRFENGWYPTWEKCYSAMYQHLISEIRRKGGKEHLCKVGDKVISQVIPRLLGHLVIQPVLLHGDLWSGNVGVDEATKKPVIYDPASFYGHNESDLAIARIFGGFPQTFFDTYFENNPKTEPVDEFDLRAELYEAFHYLNHTVIFGGHYARHAETKLTGLLEAIERLGPVKQGNGEDKEQAALFEAPDPTKVN</sequence>
<dbReference type="OrthoDB" id="5772781at2759"/>
<dbReference type="Proteomes" id="UP000001861">
    <property type="component" value="Unassembled WGS sequence"/>
</dbReference>
<dbReference type="STRING" id="240176.A8N2R7"/>
<protein>
    <recommendedName>
        <fullName evidence="1">protein-ribulosamine 3-kinase</fullName>
        <ecNumber evidence="1">2.7.1.172</ecNumber>
    </recommendedName>
</protein>
<dbReference type="GO" id="GO:0102193">
    <property type="term" value="F:protein-ribulosamine 3-kinase activity"/>
    <property type="evidence" value="ECO:0007669"/>
    <property type="project" value="UniProtKB-EC"/>
</dbReference>
<gene>
    <name evidence="5" type="ORF">CC1G_15844</name>
</gene>
<dbReference type="VEuPathDB" id="FungiDB:CC1G_15844"/>
<dbReference type="SUPFAM" id="SSF56112">
    <property type="entry name" value="Protein kinase-like (PK-like)"/>
    <property type="match status" value="1"/>
</dbReference>
<comment type="similarity">
    <text evidence="3">Belongs to the fructosamine kinase family.</text>
</comment>
<comment type="catalytic activity">
    <reaction evidence="2">
        <text>N(6)-D-ribulosyl-L-lysyl-[protein] + ATP = N(6)-(3-O-phospho-D-ribulosyl)-L-lysyl-[protein] + ADP + H(+)</text>
        <dbReference type="Rhea" id="RHEA:48432"/>
        <dbReference type="Rhea" id="RHEA-COMP:12103"/>
        <dbReference type="Rhea" id="RHEA-COMP:12104"/>
        <dbReference type="ChEBI" id="CHEBI:15378"/>
        <dbReference type="ChEBI" id="CHEBI:30616"/>
        <dbReference type="ChEBI" id="CHEBI:90418"/>
        <dbReference type="ChEBI" id="CHEBI:90420"/>
        <dbReference type="ChEBI" id="CHEBI:456216"/>
        <dbReference type="EC" id="2.7.1.172"/>
    </reaction>
    <physiologicalReaction direction="left-to-right" evidence="2">
        <dbReference type="Rhea" id="RHEA:48433"/>
    </physiologicalReaction>
</comment>
<dbReference type="AlphaFoldDB" id="A8N2R7"/>
<evidence type="ECO:0000256" key="3">
    <source>
        <dbReference type="PIRNR" id="PIRNR006221"/>
    </source>
</evidence>
<evidence type="ECO:0000256" key="2">
    <source>
        <dbReference type="ARBA" id="ARBA00048655"/>
    </source>
</evidence>
<organism evidence="5 6">
    <name type="scientific">Coprinopsis cinerea (strain Okayama-7 / 130 / ATCC MYA-4618 / FGSC 9003)</name>
    <name type="common">Inky cap fungus</name>
    <name type="synonym">Hormographiella aspergillata</name>
    <dbReference type="NCBI Taxonomy" id="240176"/>
    <lineage>
        <taxon>Eukaryota</taxon>
        <taxon>Fungi</taxon>
        <taxon>Dikarya</taxon>
        <taxon>Basidiomycota</taxon>
        <taxon>Agaricomycotina</taxon>
        <taxon>Agaricomycetes</taxon>
        <taxon>Agaricomycetidae</taxon>
        <taxon>Agaricales</taxon>
        <taxon>Agaricineae</taxon>
        <taxon>Psathyrellaceae</taxon>
        <taxon>Coprinopsis</taxon>
    </lineage>
</organism>
<keyword evidence="3" id="KW-0808">Transferase</keyword>
<keyword evidence="3 5" id="KW-0418">Kinase</keyword>
<dbReference type="EC" id="2.7.1.172" evidence="1"/>
<comment type="caution">
    <text evidence="5">The sequence shown here is derived from an EMBL/GenBank/DDBJ whole genome shotgun (WGS) entry which is preliminary data.</text>
</comment>